<evidence type="ECO:0000256" key="7">
    <source>
        <dbReference type="ARBA" id="ARBA00023136"/>
    </source>
</evidence>
<evidence type="ECO:0000259" key="9">
    <source>
        <dbReference type="PROSITE" id="PS51012"/>
    </source>
</evidence>
<keyword evidence="13" id="KW-1185">Reference proteome</keyword>
<name>A0A562PQZ4_9BURK</name>
<reference evidence="11 12" key="1">
    <citation type="journal article" date="2015" name="Stand. Genomic Sci.">
        <title>Genomic Encyclopedia of Bacterial and Archaeal Type Strains, Phase III: the genomes of soil and plant-associated and newly described type strains.</title>
        <authorList>
            <person name="Whitman W.B."/>
            <person name="Woyke T."/>
            <person name="Klenk H.P."/>
            <person name="Zhou Y."/>
            <person name="Lilburn T.G."/>
            <person name="Beck B.J."/>
            <person name="De Vos P."/>
            <person name="Vandamme P."/>
            <person name="Eisen J.A."/>
            <person name="Garrity G."/>
            <person name="Hugenholtz P."/>
            <person name="Kyrpides N.C."/>
        </authorList>
    </citation>
    <scope>NUCLEOTIDE SEQUENCE [LARGE SCALE GENOMIC DNA]</scope>
    <source>
        <strain evidence="11 12">CGMCC 1.10685</strain>
    </source>
</reference>
<dbReference type="Gene3D" id="3.40.1710.10">
    <property type="entry name" value="abc type-2 transporter like domain"/>
    <property type="match status" value="1"/>
</dbReference>
<comment type="subcellular location">
    <subcellularLocation>
        <location evidence="1">Cell membrane</location>
        <topology evidence="1">Multi-pass membrane protein</topology>
    </subcellularLocation>
</comment>
<feature type="transmembrane region" description="Helical" evidence="8">
    <location>
        <begin position="343"/>
        <end position="364"/>
    </location>
</feature>
<dbReference type="OrthoDB" id="9808686at2"/>
<feature type="transmembrane region" description="Helical" evidence="8">
    <location>
        <begin position="21"/>
        <end position="40"/>
    </location>
</feature>
<feature type="transmembrane region" description="Helical" evidence="8">
    <location>
        <begin position="256"/>
        <end position="280"/>
    </location>
</feature>
<organism evidence="11 12">
    <name type="scientific">Pseudoduganella flava</name>
    <dbReference type="NCBI Taxonomy" id="871742"/>
    <lineage>
        <taxon>Bacteria</taxon>
        <taxon>Pseudomonadati</taxon>
        <taxon>Pseudomonadota</taxon>
        <taxon>Betaproteobacteria</taxon>
        <taxon>Burkholderiales</taxon>
        <taxon>Oxalobacteraceae</taxon>
        <taxon>Telluria group</taxon>
        <taxon>Pseudoduganella</taxon>
    </lineage>
</organism>
<feature type="transmembrane region" description="Helical" evidence="8">
    <location>
        <begin position="287"/>
        <end position="305"/>
    </location>
</feature>
<sequence>MASLLRIYRLGVKELWSLWRDPIMLALIVWTFSMAIWIAATARPDTLTHAALAIVDEDQSQLSMRLRLAFAPPQFNPPVLLTHDQIDPALDAGRYTFVLVIPAGFQRKLLAGRQPALQLNVDATRMSQAFTGSSYIGQIAQGEIAEFTQRYRGAAAQPVELALRARFNPALSERWFGGVMELVNNVTMLSVILAGAALIREREHGTVEHLLVMPVTPLEILLAKVWSMGAVVLLAALLSLTFVVRGALGVPIEGSVALFLAGTLLHLFATTSLGVLMATLARSMPQFGLLVILVLLPLEMLSGATTPRESIPFGVRELMQLAPTTHYVELAQAVLYRGAGLDIVWRPLVALGAIGAALFGLTLVRFRRAMAAL</sequence>
<gene>
    <name evidence="10" type="ORF">GO485_01965</name>
    <name evidence="11" type="ORF">IP92_03136</name>
</gene>
<evidence type="ECO:0000313" key="13">
    <source>
        <dbReference type="Proteomes" id="UP000437862"/>
    </source>
</evidence>
<evidence type="ECO:0000313" key="12">
    <source>
        <dbReference type="Proteomes" id="UP000315112"/>
    </source>
</evidence>
<dbReference type="Pfam" id="PF12698">
    <property type="entry name" value="ABC2_membrane_3"/>
    <property type="match status" value="1"/>
</dbReference>
<dbReference type="EMBL" id="CP046904">
    <property type="protein sequence ID" value="QGZ37935.1"/>
    <property type="molecule type" value="Genomic_DNA"/>
</dbReference>
<keyword evidence="6 8" id="KW-1133">Transmembrane helix</keyword>
<keyword evidence="5 8" id="KW-0812">Transmembrane</keyword>
<reference evidence="10 13" key="3">
    <citation type="submission" date="2019-12" db="EMBL/GenBank/DDBJ databases">
        <title>Draft Genome Sequences of Six Type Strains of the Genus Massilia.</title>
        <authorList>
            <person name="Miess H."/>
            <person name="Frediansyah A."/>
            <person name="Goeker M."/>
            <person name="Gross H."/>
        </authorList>
    </citation>
    <scope>NUCLEOTIDE SEQUENCE [LARGE SCALE GENOMIC DNA]</scope>
    <source>
        <strain evidence="10 13">DSM 26639</strain>
    </source>
</reference>
<proteinExistence type="inferred from homology"/>
<comment type="similarity">
    <text evidence="2">Belongs to the ABC-2 integral membrane protein family.</text>
</comment>
<dbReference type="InterPro" id="IPR047817">
    <property type="entry name" value="ABC2_TM_bact-type"/>
</dbReference>
<evidence type="ECO:0000313" key="11">
    <source>
        <dbReference type="EMBL" id="TWI46773.1"/>
    </source>
</evidence>
<keyword evidence="7 8" id="KW-0472">Membrane</keyword>
<feature type="domain" description="ABC transmembrane type-2" evidence="9">
    <location>
        <begin position="133"/>
        <end position="369"/>
    </location>
</feature>
<evidence type="ECO:0000256" key="3">
    <source>
        <dbReference type="ARBA" id="ARBA00022448"/>
    </source>
</evidence>
<dbReference type="EMBL" id="VLKW01000005">
    <property type="protein sequence ID" value="TWI46773.1"/>
    <property type="molecule type" value="Genomic_DNA"/>
</dbReference>
<protein>
    <submittedName>
        <fullName evidence="10">ABC transporter permease</fullName>
    </submittedName>
    <submittedName>
        <fullName evidence="11">ABC-2 type transport system permease protein</fullName>
    </submittedName>
</protein>
<evidence type="ECO:0000313" key="10">
    <source>
        <dbReference type="EMBL" id="QGZ37935.1"/>
    </source>
</evidence>
<dbReference type="AlphaFoldDB" id="A0A562PQZ4"/>
<reference evidence="11" key="2">
    <citation type="submission" date="2019-07" db="EMBL/GenBank/DDBJ databases">
        <authorList>
            <person name="Whitman W."/>
            <person name="Huntemann M."/>
            <person name="Clum A."/>
            <person name="Pillay M."/>
            <person name="Palaniappan K."/>
            <person name="Varghese N."/>
            <person name="Mikhailova N."/>
            <person name="Stamatis D."/>
            <person name="Reddy T."/>
            <person name="Daum C."/>
            <person name="Shapiro N."/>
            <person name="Ivanova N."/>
            <person name="Kyrpides N."/>
            <person name="Woyke T."/>
        </authorList>
    </citation>
    <scope>NUCLEOTIDE SEQUENCE</scope>
    <source>
        <strain evidence="11">CGMCC 1.10685</strain>
    </source>
</reference>
<dbReference type="GO" id="GO:0005886">
    <property type="term" value="C:plasma membrane"/>
    <property type="evidence" value="ECO:0007669"/>
    <property type="project" value="UniProtKB-SubCell"/>
</dbReference>
<dbReference type="InterPro" id="IPR013525">
    <property type="entry name" value="ABC2_TM"/>
</dbReference>
<evidence type="ECO:0000256" key="1">
    <source>
        <dbReference type="ARBA" id="ARBA00004651"/>
    </source>
</evidence>
<evidence type="ECO:0000256" key="8">
    <source>
        <dbReference type="SAM" id="Phobius"/>
    </source>
</evidence>
<keyword evidence="3" id="KW-0813">Transport</keyword>
<dbReference type="RefSeq" id="WP_145876499.1">
    <property type="nucleotide sequence ID" value="NZ_CP046904.1"/>
</dbReference>
<accession>A0A562PQZ4</accession>
<dbReference type="GO" id="GO:0140359">
    <property type="term" value="F:ABC-type transporter activity"/>
    <property type="evidence" value="ECO:0007669"/>
    <property type="project" value="InterPro"/>
</dbReference>
<dbReference type="Proteomes" id="UP000437862">
    <property type="component" value="Chromosome"/>
</dbReference>
<evidence type="ECO:0000256" key="2">
    <source>
        <dbReference type="ARBA" id="ARBA00007783"/>
    </source>
</evidence>
<keyword evidence="4" id="KW-1003">Cell membrane</keyword>
<evidence type="ECO:0000256" key="5">
    <source>
        <dbReference type="ARBA" id="ARBA00022692"/>
    </source>
</evidence>
<dbReference type="Proteomes" id="UP000315112">
    <property type="component" value="Unassembled WGS sequence"/>
</dbReference>
<evidence type="ECO:0000256" key="4">
    <source>
        <dbReference type="ARBA" id="ARBA00022475"/>
    </source>
</evidence>
<dbReference type="InterPro" id="IPR051449">
    <property type="entry name" value="ABC-2_transporter_component"/>
</dbReference>
<dbReference type="PANTHER" id="PTHR30294:SF47">
    <property type="entry name" value="INNER MEMBRANE TRANSPORT PERMEASE YHHJ"/>
    <property type="match status" value="1"/>
</dbReference>
<dbReference type="PROSITE" id="PS51012">
    <property type="entry name" value="ABC_TM2"/>
    <property type="match status" value="1"/>
</dbReference>
<dbReference type="PANTHER" id="PTHR30294">
    <property type="entry name" value="MEMBRANE COMPONENT OF ABC TRANSPORTER YHHJ-RELATED"/>
    <property type="match status" value="1"/>
</dbReference>
<evidence type="ECO:0000256" key="6">
    <source>
        <dbReference type="ARBA" id="ARBA00022989"/>
    </source>
</evidence>
<feature type="transmembrane region" description="Helical" evidence="8">
    <location>
        <begin position="220"/>
        <end position="244"/>
    </location>
</feature>